<dbReference type="InterPro" id="IPR029017">
    <property type="entry name" value="Enolase-like_N"/>
</dbReference>
<dbReference type="InterPro" id="IPR047585">
    <property type="entry name" value="MenC"/>
</dbReference>
<dbReference type="GO" id="GO:0000287">
    <property type="term" value="F:magnesium ion binding"/>
    <property type="evidence" value="ECO:0007669"/>
    <property type="project" value="UniProtKB-UniRule"/>
</dbReference>
<dbReference type="PANTHER" id="PTHR48073">
    <property type="entry name" value="O-SUCCINYLBENZOATE SYNTHASE-RELATED"/>
    <property type="match status" value="1"/>
</dbReference>
<protein>
    <recommendedName>
        <fullName evidence="6 7">o-succinylbenzoate synthase</fullName>
        <shortName evidence="7">OSB synthase</shortName>
        <shortName evidence="7">OSBS</shortName>
        <ecNumber evidence="6 7">4.2.1.113</ecNumber>
    </recommendedName>
    <alternativeName>
        <fullName evidence="7">4-(2'-carboxyphenyl)-4-oxybutyric acid synthase</fullName>
    </alternativeName>
    <alternativeName>
        <fullName evidence="7">o-succinylbenzoic acid synthase</fullName>
    </alternativeName>
</protein>
<dbReference type="EC" id="4.2.1.113" evidence="6 7"/>
<evidence type="ECO:0000256" key="4">
    <source>
        <dbReference type="ARBA" id="ARBA00022842"/>
    </source>
</evidence>
<dbReference type="InterPro" id="IPR036849">
    <property type="entry name" value="Enolase-like_C_sf"/>
</dbReference>
<keyword evidence="3 7" id="KW-0479">Metal-binding</keyword>
<evidence type="ECO:0000313" key="10">
    <source>
        <dbReference type="Proteomes" id="UP000523087"/>
    </source>
</evidence>
<comment type="function">
    <text evidence="7">Converts 2-succinyl-6-hydroxy-2,4-cyclohexadiene-1-carboxylate (SHCHC) to 2-succinylbenzoate (OSB).</text>
</comment>
<dbReference type="AlphaFoldDB" id="A0A7V9Z4L2"/>
<evidence type="ECO:0000313" key="9">
    <source>
        <dbReference type="EMBL" id="MBA2873920.1"/>
    </source>
</evidence>
<evidence type="ECO:0000256" key="3">
    <source>
        <dbReference type="ARBA" id="ARBA00022723"/>
    </source>
</evidence>
<dbReference type="SUPFAM" id="SSF54826">
    <property type="entry name" value="Enolase N-terminal domain-like"/>
    <property type="match status" value="1"/>
</dbReference>
<sequence>MNIKRVTLYHVSMNLLSPFVTSLETVQQRETIIVEVKDKDGATGWGEVVAFSSPWYTEETVKTSWHMLEDFLIPKVLAKEIHHPSDVTTLCSSIKRNYMAKAGLETAIWDLFAKKQGVSLSQLIGGTRSTIEVGVAVGARSIGDCLRQIEHYVQEGYRRIKIKIKPENDYEWLKEIRRHFPTISLMVDANSAYTLNDLQQLQALDEFQLLMIEQPLAADDIVDHAVLQKQMTTPICLDESIVTCEDARKAIELGSCKVINIKIGRVGGMNEAKKIHDLCQAKGIAVWCGGMLEMGISRAHNIALASLPHFTIPGDISASSRYWEEDIIIPEVVVKNGMVEVPKQAGIGVSIHRKRLEEITLYKRTYTAS</sequence>
<dbReference type="Proteomes" id="UP000523087">
    <property type="component" value="Unassembled WGS sequence"/>
</dbReference>
<evidence type="ECO:0000256" key="2">
    <source>
        <dbReference type="ARBA" id="ARBA00022428"/>
    </source>
</evidence>
<dbReference type="RefSeq" id="WP_181554817.1">
    <property type="nucleotide sequence ID" value="NZ_JACDUT010000001.1"/>
</dbReference>
<dbReference type="Pfam" id="PF02746">
    <property type="entry name" value="MR_MLE_N"/>
    <property type="match status" value="1"/>
</dbReference>
<dbReference type="Pfam" id="PF13378">
    <property type="entry name" value="MR_MLE_C"/>
    <property type="match status" value="1"/>
</dbReference>
<dbReference type="Gene3D" id="3.30.390.10">
    <property type="entry name" value="Enolase-like, N-terminal domain"/>
    <property type="match status" value="1"/>
</dbReference>
<dbReference type="SFLD" id="SFLDG00180">
    <property type="entry name" value="muconate_cycloisomerase"/>
    <property type="match status" value="1"/>
</dbReference>
<feature type="binding site" evidence="7">
    <location>
        <position position="238"/>
    </location>
    <ligand>
        <name>Mg(2+)</name>
        <dbReference type="ChEBI" id="CHEBI:18420"/>
    </ligand>
</feature>
<dbReference type="InterPro" id="IPR013341">
    <property type="entry name" value="Mandelate_racemase_N_dom"/>
</dbReference>
<name>A0A7V9Z4L2_9BACL</name>
<dbReference type="SUPFAM" id="SSF51604">
    <property type="entry name" value="Enolase C-terminal domain-like"/>
    <property type="match status" value="1"/>
</dbReference>
<accession>A0A7V9Z4L2</accession>
<dbReference type="GO" id="GO:0009234">
    <property type="term" value="P:menaquinone biosynthetic process"/>
    <property type="evidence" value="ECO:0007669"/>
    <property type="project" value="UniProtKB-UniRule"/>
</dbReference>
<keyword evidence="2 7" id="KW-0474">Menaquinone biosynthesis</keyword>
<dbReference type="UniPathway" id="UPA00079"/>
<proteinExistence type="inferred from homology"/>
<dbReference type="CDD" id="cd03317">
    <property type="entry name" value="NAAAR"/>
    <property type="match status" value="1"/>
</dbReference>
<dbReference type="HAMAP" id="MF_01933">
    <property type="entry name" value="MenC_2"/>
    <property type="match status" value="1"/>
</dbReference>
<dbReference type="NCBIfam" id="TIGR01928">
    <property type="entry name" value="menC_lowGC_arch"/>
    <property type="match status" value="1"/>
</dbReference>
<evidence type="ECO:0000256" key="7">
    <source>
        <dbReference type="HAMAP-Rule" id="MF_01933"/>
    </source>
</evidence>
<dbReference type="SMART" id="SM00922">
    <property type="entry name" value="MR_MLE"/>
    <property type="match status" value="1"/>
</dbReference>
<evidence type="ECO:0000256" key="1">
    <source>
        <dbReference type="ARBA" id="ARBA00001968"/>
    </source>
</evidence>
<dbReference type="GO" id="GO:0043748">
    <property type="term" value="F:O-succinylbenzoate synthase activity"/>
    <property type="evidence" value="ECO:0007669"/>
    <property type="project" value="UniProtKB-EC"/>
</dbReference>
<feature type="binding site" evidence="7">
    <location>
        <position position="188"/>
    </location>
    <ligand>
        <name>Mg(2+)</name>
        <dbReference type="ChEBI" id="CHEBI:18420"/>
    </ligand>
</feature>
<evidence type="ECO:0000256" key="6">
    <source>
        <dbReference type="ARBA" id="ARBA00029491"/>
    </source>
</evidence>
<evidence type="ECO:0000259" key="8">
    <source>
        <dbReference type="SMART" id="SM00922"/>
    </source>
</evidence>
<keyword evidence="10" id="KW-1185">Reference proteome</keyword>
<comment type="catalytic activity">
    <reaction evidence="7">
        <text>(1R,6R)-6-hydroxy-2-succinyl-cyclohexa-2,4-diene-1-carboxylate = 2-succinylbenzoate + H2O</text>
        <dbReference type="Rhea" id="RHEA:10196"/>
        <dbReference type="ChEBI" id="CHEBI:15377"/>
        <dbReference type="ChEBI" id="CHEBI:18325"/>
        <dbReference type="ChEBI" id="CHEBI:58689"/>
        <dbReference type="EC" id="4.2.1.113"/>
    </reaction>
</comment>
<dbReference type="UniPathway" id="UPA01057">
    <property type="reaction ID" value="UER00165"/>
</dbReference>
<dbReference type="SFLD" id="SFLDS00001">
    <property type="entry name" value="Enolase"/>
    <property type="match status" value="1"/>
</dbReference>
<reference evidence="9 10" key="1">
    <citation type="submission" date="2020-07" db="EMBL/GenBank/DDBJ databases">
        <title>Genomic Encyclopedia of Type Strains, Phase IV (KMG-IV): sequencing the most valuable type-strain genomes for metagenomic binning, comparative biology and taxonomic classification.</title>
        <authorList>
            <person name="Goeker M."/>
        </authorList>
    </citation>
    <scope>NUCLEOTIDE SEQUENCE [LARGE SCALE GENOMIC DNA]</scope>
    <source>
        <strain evidence="9 10">DSM 15730</strain>
    </source>
</reference>
<gene>
    <name evidence="7" type="primary">menC</name>
    <name evidence="9" type="ORF">HNR31_000672</name>
</gene>
<comment type="caution">
    <text evidence="9">The sequence shown here is derived from an EMBL/GenBank/DDBJ whole genome shotgun (WGS) entry which is preliminary data.</text>
</comment>
<feature type="domain" description="Mandelate racemase/muconate lactonizing enzyme C-terminal" evidence="8">
    <location>
        <begin position="142"/>
        <end position="234"/>
    </location>
</feature>
<comment type="pathway">
    <text evidence="7">Quinol/quinone metabolism; 1,4-dihydroxy-2-naphthoate biosynthesis; 1,4-dihydroxy-2-naphthoate from chorismate: step 4/7.</text>
</comment>
<comment type="pathway">
    <text evidence="7">Quinol/quinone metabolism; menaquinone biosynthesis.</text>
</comment>
<comment type="cofactor">
    <cofactor evidence="1 7">
        <name>a divalent metal cation</name>
        <dbReference type="ChEBI" id="CHEBI:60240"/>
    </cofactor>
</comment>
<dbReference type="InterPro" id="IPR010197">
    <property type="entry name" value="OSBS/NAAAR"/>
</dbReference>
<feature type="active site" description="Proton acceptor" evidence="7">
    <location>
        <position position="262"/>
    </location>
</feature>
<feature type="binding site" evidence="7">
    <location>
        <position position="213"/>
    </location>
    <ligand>
        <name>Mg(2+)</name>
        <dbReference type="ChEBI" id="CHEBI:18420"/>
    </ligand>
</feature>
<dbReference type="InterPro" id="IPR013342">
    <property type="entry name" value="Mandelate_racemase_C"/>
</dbReference>
<keyword evidence="5 7" id="KW-0456">Lyase</keyword>
<organism evidence="9 10">
    <name type="scientific">Thermaerobacillus caldiproteolyticus</name>
    <dbReference type="NCBI Taxonomy" id="247480"/>
    <lineage>
        <taxon>Bacteria</taxon>
        <taxon>Bacillati</taxon>
        <taxon>Bacillota</taxon>
        <taxon>Bacilli</taxon>
        <taxon>Bacillales</taxon>
        <taxon>Anoxybacillaceae</taxon>
        <taxon>Thermaerobacillus</taxon>
    </lineage>
</organism>
<dbReference type="GO" id="GO:0016854">
    <property type="term" value="F:racemase and epimerase activity"/>
    <property type="evidence" value="ECO:0007669"/>
    <property type="project" value="UniProtKB-ARBA"/>
</dbReference>
<dbReference type="Gene3D" id="3.20.20.120">
    <property type="entry name" value="Enolase-like C-terminal domain"/>
    <property type="match status" value="1"/>
</dbReference>
<keyword evidence="4 7" id="KW-0460">Magnesium</keyword>
<dbReference type="InterPro" id="IPR029065">
    <property type="entry name" value="Enolase_C-like"/>
</dbReference>
<dbReference type="PANTHER" id="PTHR48073:SF5">
    <property type="entry name" value="O-SUCCINYLBENZOATE SYNTHASE"/>
    <property type="match status" value="1"/>
</dbReference>
<evidence type="ECO:0000256" key="5">
    <source>
        <dbReference type="ARBA" id="ARBA00023239"/>
    </source>
</evidence>
<feature type="active site" description="Proton donor" evidence="7">
    <location>
        <position position="163"/>
    </location>
</feature>
<dbReference type="EMBL" id="JACDUT010000001">
    <property type="protein sequence ID" value="MBA2873920.1"/>
    <property type="molecule type" value="Genomic_DNA"/>
</dbReference>
<dbReference type="SFLD" id="SFLDF00009">
    <property type="entry name" value="o-succinylbenzoate_synthase"/>
    <property type="match status" value="1"/>
</dbReference>
<comment type="similarity">
    <text evidence="7">Belongs to the mandelate racemase/muconate lactonizing enzyme family. MenC type 2 subfamily.</text>
</comment>